<dbReference type="Proteomes" id="UP000317722">
    <property type="component" value="Unassembled WGS sequence"/>
</dbReference>
<protein>
    <submittedName>
        <fullName evidence="2">Uncharacterized protein</fullName>
    </submittedName>
</protein>
<comment type="caution">
    <text evidence="2">The sequence shown here is derived from an EMBL/GenBank/DDBJ whole genome shotgun (WGS) entry which is preliminary data.</text>
</comment>
<evidence type="ECO:0000256" key="1">
    <source>
        <dbReference type="SAM" id="Phobius"/>
    </source>
</evidence>
<dbReference type="EMBL" id="RCZM01000006">
    <property type="protein sequence ID" value="TPG14081.1"/>
    <property type="molecule type" value="Genomic_DNA"/>
</dbReference>
<evidence type="ECO:0000313" key="2">
    <source>
        <dbReference type="EMBL" id="TPG14081.1"/>
    </source>
</evidence>
<accession>A0A502CQV9</accession>
<gene>
    <name evidence="2" type="ORF">EAH86_17950</name>
</gene>
<reference evidence="2 3" key="1">
    <citation type="journal article" date="2019" name="Environ. Microbiol.">
        <title>Species interactions and distinct microbial communities in high Arctic permafrost affected cryosols are associated with the CH4 and CO2 gas fluxes.</title>
        <authorList>
            <person name="Altshuler I."/>
            <person name="Hamel J."/>
            <person name="Turney S."/>
            <person name="Magnuson E."/>
            <person name="Levesque R."/>
            <person name="Greer C."/>
            <person name="Whyte L.G."/>
        </authorList>
    </citation>
    <scope>NUCLEOTIDE SEQUENCE [LARGE SCALE GENOMIC DNA]</scope>
    <source>
        <strain evidence="2 3">S9.3A</strain>
    </source>
</reference>
<dbReference type="RefSeq" id="WP_140743242.1">
    <property type="nucleotide sequence ID" value="NZ_RCZM01000006.1"/>
</dbReference>
<keyword evidence="1" id="KW-1133">Transmembrane helix</keyword>
<keyword evidence="3" id="KW-1185">Reference proteome</keyword>
<name>A0A502CQV9_9MICO</name>
<feature type="transmembrane region" description="Helical" evidence="1">
    <location>
        <begin position="43"/>
        <end position="63"/>
    </location>
</feature>
<proteinExistence type="predicted"/>
<organism evidence="2 3">
    <name type="scientific">Pedococcus bigeumensis</name>
    <dbReference type="NCBI Taxonomy" id="433644"/>
    <lineage>
        <taxon>Bacteria</taxon>
        <taxon>Bacillati</taxon>
        <taxon>Actinomycetota</taxon>
        <taxon>Actinomycetes</taxon>
        <taxon>Micrococcales</taxon>
        <taxon>Intrasporangiaceae</taxon>
        <taxon>Pedococcus</taxon>
    </lineage>
</organism>
<dbReference type="OrthoDB" id="4861807at2"/>
<dbReference type="AlphaFoldDB" id="A0A502CQV9"/>
<keyword evidence="1" id="KW-0812">Transmembrane</keyword>
<keyword evidence="1" id="KW-0472">Membrane</keyword>
<evidence type="ECO:0000313" key="3">
    <source>
        <dbReference type="Proteomes" id="UP000317722"/>
    </source>
</evidence>
<sequence>MSIETQLREALSARADEVGGSFDDPYERVSGAIAVSRRRRRTAAIATVATVAALAVAIPSFAWQGRDSTTPAKKTTIVVPGPNDPRWASVSTWPTRGSLAGDRAFLASLHDAVDAQSVIYAGDIGADRVVVTWAIDAEQTPTVTVYAQDRGAAAAELVSIASMGAFDASSVIVRRDPTPDGWLLVLSPPGVRTAEVSPTAAIRSDGTVTRSWKTVALRDGAAVVDLRGAPLSLIRVRVGRYDGGVSMPARPGTINPIVEGFCGNCTGQDFLDHAVAGTSYDVANTLGLRTESVSTTTLVNATVDPAVLAVTSLGEGKQDGSIGRVYVGLTRLPGGQVVRTVQLGVEEKSGGGMSMAPETAVPLDAATAEQRPFVLYGPTTDAKATRYQVFAPNAAGVRLVGDQPGFAKTAKRRVVDGSATFSIDETGVSEHRLVETFDAFGALTGTWPIDLPNRTDPYDVLP</sequence>